<proteinExistence type="predicted"/>
<feature type="non-terminal residue" evidence="7">
    <location>
        <position position="1"/>
    </location>
</feature>
<dbReference type="EMBL" id="BTRK01000005">
    <property type="protein sequence ID" value="GMR51403.1"/>
    <property type="molecule type" value="Genomic_DNA"/>
</dbReference>
<accession>A0AAN5I442</accession>
<dbReference type="PANTHER" id="PTHR23017">
    <property type="entry name" value="SERPENTINE RECEPTOR, CLASS X"/>
    <property type="match status" value="1"/>
</dbReference>
<feature type="transmembrane region" description="Helical" evidence="5">
    <location>
        <begin position="178"/>
        <end position="199"/>
    </location>
</feature>
<dbReference type="InterPro" id="IPR017452">
    <property type="entry name" value="GPCR_Rhodpsn_7TM"/>
</dbReference>
<reference evidence="8" key="1">
    <citation type="submission" date="2022-10" db="EMBL/GenBank/DDBJ databases">
        <title>Genome assembly of Pristionchus species.</title>
        <authorList>
            <person name="Yoshida K."/>
            <person name="Sommer R.J."/>
        </authorList>
    </citation>
    <scope>NUCLEOTIDE SEQUENCE [LARGE SCALE GENOMIC DNA]</scope>
    <source>
        <strain evidence="8">RS5460</strain>
    </source>
</reference>
<protein>
    <recommendedName>
        <fullName evidence="6">G-protein coupled receptors family 1 profile domain-containing protein</fullName>
    </recommendedName>
</protein>
<feature type="transmembrane region" description="Helical" evidence="5">
    <location>
        <begin position="139"/>
        <end position="157"/>
    </location>
</feature>
<comment type="subcellular location">
    <subcellularLocation>
        <location evidence="1">Membrane</location>
    </subcellularLocation>
</comment>
<dbReference type="PROSITE" id="PS50262">
    <property type="entry name" value="G_PROTEIN_RECEP_F1_2"/>
    <property type="match status" value="1"/>
</dbReference>
<feature type="non-terminal residue" evidence="7">
    <location>
        <position position="201"/>
    </location>
</feature>
<evidence type="ECO:0000256" key="4">
    <source>
        <dbReference type="ARBA" id="ARBA00023136"/>
    </source>
</evidence>
<dbReference type="Proteomes" id="UP001328107">
    <property type="component" value="Unassembled WGS sequence"/>
</dbReference>
<evidence type="ECO:0000256" key="5">
    <source>
        <dbReference type="SAM" id="Phobius"/>
    </source>
</evidence>
<evidence type="ECO:0000256" key="1">
    <source>
        <dbReference type="ARBA" id="ARBA00004370"/>
    </source>
</evidence>
<evidence type="ECO:0000256" key="3">
    <source>
        <dbReference type="ARBA" id="ARBA00022989"/>
    </source>
</evidence>
<dbReference type="GO" id="GO:0016020">
    <property type="term" value="C:membrane"/>
    <property type="evidence" value="ECO:0007669"/>
    <property type="project" value="UniProtKB-SubCell"/>
</dbReference>
<feature type="transmembrane region" description="Helical" evidence="5">
    <location>
        <begin position="12"/>
        <end position="31"/>
    </location>
</feature>
<dbReference type="Gene3D" id="1.20.1070.10">
    <property type="entry name" value="Rhodopsin 7-helix transmembrane proteins"/>
    <property type="match status" value="1"/>
</dbReference>
<evidence type="ECO:0000259" key="6">
    <source>
        <dbReference type="PROSITE" id="PS50262"/>
    </source>
</evidence>
<keyword evidence="8" id="KW-1185">Reference proteome</keyword>
<comment type="caution">
    <text evidence="7">The sequence shown here is derived from an EMBL/GenBank/DDBJ whole genome shotgun (WGS) entry which is preliminary data.</text>
</comment>
<name>A0AAN5I442_9BILA</name>
<evidence type="ECO:0000313" key="7">
    <source>
        <dbReference type="EMBL" id="GMR51403.1"/>
    </source>
</evidence>
<dbReference type="AlphaFoldDB" id="A0AAN5I442"/>
<sequence length="201" mass="22971">NSFGTLTLSQAIVDSIHQFFMAFYFAPTLFFRITSSYAISRHFGYVMLSAYQICCYSHLFISINRFFAVCAPVSYKMLFSASITRRVIIVCWLLGFIHNTILDKILGCPVYLPEGGWFFIFDEVTCGVTMWYGDFLINSINVIVVATLDISSVLRLHCMSVNKNDKFSVERRRAQKNLVYQAALQGICFLTELITYFILSG</sequence>
<dbReference type="SUPFAM" id="SSF81321">
    <property type="entry name" value="Family A G protein-coupled receptor-like"/>
    <property type="match status" value="1"/>
</dbReference>
<organism evidence="7 8">
    <name type="scientific">Pristionchus mayeri</name>
    <dbReference type="NCBI Taxonomy" id="1317129"/>
    <lineage>
        <taxon>Eukaryota</taxon>
        <taxon>Metazoa</taxon>
        <taxon>Ecdysozoa</taxon>
        <taxon>Nematoda</taxon>
        <taxon>Chromadorea</taxon>
        <taxon>Rhabditida</taxon>
        <taxon>Rhabditina</taxon>
        <taxon>Diplogasteromorpha</taxon>
        <taxon>Diplogasteroidea</taxon>
        <taxon>Neodiplogasteridae</taxon>
        <taxon>Pristionchus</taxon>
    </lineage>
</organism>
<keyword evidence="4 5" id="KW-0472">Membrane</keyword>
<dbReference type="PANTHER" id="PTHR23017:SF44">
    <property type="entry name" value="G-PROTEIN COUPLED RECEPTORS FAMILY 1 PROFILE DOMAIN-CONTAINING PROTEIN"/>
    <property type="match status" value="1"/>
</dbReference>
<feature type="domain" description="G-protein coupled receptors family 1 profile" evidence="6">
    <location>
        <begin position="1"/>
        <end position="201"/>
    </location>
</feature>
<dbReference type="Pfam" id="PF10328">
    <property type="entry name" value="7TM_GPCR_Srx"/>
    <property type="match status" value="1"/>
</dbReference>
<feature type="transmembrane region" description="Helical" evidence="5">
    <location>
        <begin position="43"/>
        <end position="63"/>
    </location>
</feature>
<keyword evidence="3 5" id="KW-1133">Transmembrane helix</keyword>
<evidence type="ECO:0000256" key="2">
    <source>
        <dbReference type="ARBA" id="ARBA00022692"/>
    </source>
</evidence>
<dbReference type="CDD" id="cd00637">
    <property type="entry name" value="7tm_classA_rhodopsin-like"/>
    <property type="match status" value="1"/>
</dbReference>
<gene>
    <name evidence="7" type="ORF">PMAYCL1PPCAC_21598</name>
</gene>
<keyword evidence="2 5" id="KW-0812">Transmembrane</keyword>
<dbReference type="InterPro" id="IPR019430">
    <property type="entry name" value="7TM_GPCR_serpentine_rcpt_Srx"/>
</dbReference>
<evidence type="ECO:0000313" key="8">
    <source>
        <dbReference type="Proteomes" id="UP001328107"/>
    </source>
</evidence>